<dbReference type="PaxDb" id="9796-ENSECAP00000020407"/>
<accession>F6V3U9</accession>
<evidence type="ECO:0000313" key="7">
    <source>
        <dbReference type="Proteomes" id="UP000002281"/>
    </source>
</evidence>
<dbReference type="VGNC" id="VGNC:58227">
    <property type="gene designation" value="PWWP3A"/>
</dbReference>
<dbReference type="Pfam" id="PF20887">
    <property type="entry name" value="PWP3A-B_N"/>
    <property type="match status" value="2"/>
</dbReference>
<proteinExistence type="inferred from homology"/>
<organism evidence="6 7">
    <name type="scientific">Equus caballus</name>
    <name type="common">Horse</name>
    <dbReference type="NCBI Taxonomy" id="9796"/>
    <lineage>
        <taxon>Eukaryota</taxon>
        <taxon>Metazoa</taxon>
        <taxon>Chordata</taxon>
        <taxon>Craniata</taxon>
        <taxon>Vertebrata</taxon>
        <taxon>Euteleostomi</taxon>
        <taxon>Mammalia</taxon>
        <taxon>Eutheria</taxon>
        <taxon>Laurasiatheria</taxon>
        <taxon>Perissodactyla</taxon>
        <taxon>Equidae</taxon>
        <taxon>Equus</taxon>
    </lineage>
</organism>
<feature type="compositionally biased region" description="Basic and acidic residues" evidence="2">
    <location>
        <begin position="286"/>
        <end position="299"/>
    </location>
</feature>
<dbReference type="Ensembl" id="ENSECAT00000024559.3">
    <property type="protein sequence ID" value="ENSECAP00000020407.3"/>
    <property type="gene ID" value="ENSECAG00000022936.3"/>
</dbReference>
<dbReference type="Pfam" id="PF20886">
    <property type="entry name" value="PWP3A-B_C"/>
    <property type="match status" value="1"/>
</dbReference>
<dbReference type="FunCoup" id="F6V3U9">
    <property type="interactions" value="2201"/>
</dbReference>
<reference evidence="6" key="2">
    <citation type="submission" date="2025-08" db="UniProtKB">
        <authorList>
            <consortium name="Ensembl"/>
        </authorList>
    </citation>
    <scope>IDENTIFICATION</scope>
    <source>
        <strain evidence="6">Thoroughbred</strain>
    </source>
</reference>
<evidence type="ECO:0000256" key="1">
    <source>
        <dbReference type="ARBA" id="ARBA00008188"/>
    </source>
</evidence>
<sequence>MTDAKYVLCRWKKRLWPAKVLARPEASTKNKRKKEFFLNVEIISLDKKLSVVFLRYGSLFFCMGFLIPHPQPPPQKRCSPLLGAYSLFSYCNSACNRWKRKTADFILCEFGNQRFVRGILCDLQRDRYKNGTNIIYTQAPAAGSPGARPALQSCLLSSLSPQLTLSPRLARIRVKSTRVKILKKFHIEDIASSLASQHEVPAEALEELAYRRSLRVALDVLNERTSCHRESSSREARTVSPREKPTELVSSLCDPSPSSLLHKGMSGSFGPHRRERGCQRLSGSPAHEEDPKCQVDPKKGLGKSESPRAPAASSAGGGSQDGRGSRIRRGDPMTPRKRGRNSAHSPCQNAPSLPEGDPERESEARAAPCSPSRVKEEGPGAEGRDPALPAGGPALLLAPGCPQARGCPSRQQCPDGSQRPGPRGCMTLRSTAKPGLPPPRVPTEEAGSLQPLEEDRPSSEESVQFNSVNSILEEDEEDEEPPRILLYHEPRSFEVGMLVWLKYQKYPFWPAVVKSVRRRDKKASVLFIEGNMNPKGKGITVCLRRLKHFDCKEKHALLSEAKEDFDQAIGWCVSLITDYRVRLGCGSFAGSFLEYYAADISYPVRKSIQQDVLGTRFPQLSKGHEEEPAAGSPQGRRPPCRKVLPDRSRAARDRANQKLVEYIVKARGAESHLRAILRDRKPSRWLQTFLNSGQYMTCMETYLEDEEQLDLVVKYLQGLFQETGSRMLARINGDRIRFILDVLLPEAIICAISAVDAVDYKTAEEKYIKGPSLSYREKQIFDNQLLEERSRRS</sequence>
<protein>
    <submittedName>
        <fullName evidence="6">PWWP domain containing 3A, DNA repair factor</fullName>
    </submittedName>
</protein>
<dbReference type="Bgee" id="ENSECAG00000022936">
    <property type="expression patterns" value="Expressed in retina and 23 other cell types or tissues"/>
</dbReference>
<dbReference type="GO" id="GO:0005654">
    <property type="term" value="C:nucleoplasm"/>
    <property type="evidence" value="ECO:0007669"/>
    <property type="project" value="Ensembl"/>
</dbReference>
<dbReference type="GO" id="GO:0006325">
    <property type="term" value="P:chromatin organization"/>
    <property type="evidence" value="ECO:0000318"/>
    <property type="project" value="GO_Central"/>
</dbReference>
<feature type="domain" description="PWWP" evidence="5">
    <location>
        <begin position="171"/>
        <end position="223"/>
    </location>
</feature>
<feature type="compositionally biased region" description="Low complexity" evidence="2">
    <location>
        <begin position="248"/>
        <end position="261"/>
    </location>
</feature>
<comment type="similarity">
    <text evidence="1">Belongs to the PWWP3A family.</text>
</comment>
<dbReference type="GO" id="GO:0005829">
    <property type="term" value="C:cytosol"/>
    <property type="evidence" value="ECO:0000318"/>
    <property type="project" value="GO_Central"/>
</dbReference>
<dbReference type="GO" id="GO:0031491">
    <property type="term" value="F:nucleosome binding"/>
    <property type="evidence" value="ECO:0000318"/>
    <property type="project" value="GO_Central"/>
</dbReference>
<dbReference type="Pfam" id="PF20884">
    <property type="entry name" value="MUM1-like_PWWP"/>
    <property type="match status" value="1"/>
</dbReference>
<feature type="compositionally biased region" description="Basic and acidic residues" evidence="2">
    <location>
        <begin position="373"/>
        <end position="385"/>
    </location>
</feature>
<dbReference type="CDD" id="cd06080">
    <property type="entry name" value="PWWP_MUM1-like"/>
    <property type="match status" value="1"/>
</dbReference>
<dbReference type="PANTHER" id="PTHR31333:SF4">
    <property type="entry name" value="PWWP DOMAIN-CONTAINING DNA REPAIR FACTOR 3A"/>
    <property type="match status" value="1"/>
</dbReference>
<gene>
    <name evidence="6 8" type="primary">PWWP3A</name>
</gene>
<feature type="compositionally biased region" description="Basic and acidic residues" evidence="2">
    <location>
        <begin position="225"/>
        <end position="246"/>
    </location>
</feature>
<evidence type="ECO:0000313" key="8">
    <source>
        <dbReference type="VGNC" id="VGNC:58227"/>
    </source>
</evidence>
<evidence type="ECO:0000259" key="4">
    <source>
        <dbReference type="Pfam" id="PF20886"/>
    </source>
</evidence>
<dbReference type="GeneTree" id="ENSGT00390000001700"/>
<dbReference type="InterPro" id="IPR040263">
    <property type="entry name" value="PWP3A_3B_4"/>
</dbReference>
<dbReference type="AlphaFoldDB" id="F6V3U9"/>
<dbReference type="Gene3D" id="6.10.300.20">
    <property type="match status" value="1"/>
</dbReference>
<name>F6V3U9_HORSE</name>
<dbReference type="InterPro" id="IPR048765">
    <property type="entry name" value="PWP3A_3B_4_N"/>
</dbReference>
<dbReference type="Proteomes" id="UP000002281">
    <property type="component" value="Chromosome 7"/>
</dbReference>
<feature type="compositionally biased region" description="Low complexity" evidence="2">
    <location>
        <begin position="386"/>
        <end position="400"/>
    </location>
</feature>
<evidence type="ECO:0000259" key="5">
    <source>
        <dbReference type="Pfam" id="PF20887"/>
    </source>
</evidence>
<evidence type="ECO:0000259" key="3">
    <source>
        <dbReference type="Pfam" id="PF20884"/>
    </source>
</evidence>
<dbReference type="InParanoid" id="F6V3U9"/>
<dbReference type="FunFam" id="2.30.30.140:FF:000063">
    <property type="entry name" value="PWWP domain-containing DNA repair factor 3A"/>
    <property type="match status" value="1"/>
</dbReference>
<feature type="domain" description="MUM1-like PWWP" evidence="3">
    <location>
        <begin position="493"/>
        <end position="572"/>
    </location>
</feature>
<evidence type="ECO:0000313" key="6">
    <source>
        <dbReference type="Ensembl" id="ENSECAP00000020407.3"/>
    </source>
</evidence>
<dbReference type="PANTHER" id="PTHR31333">
    <property type="entry name" value="PWWP DOMAIN-CONTAINING DNA REPAIR FACTOR 3 FAMILY MEMBER"/>
    <property type="match status" value="1"/>
</dbReference>
<feature type="domain" description="PWWP" evidence="5">
    <location>
        <begin position="6"/>
        <end position="51"/>
    </location>
</feature>
<evidence type="ECO:0000256" key="2">
    <source>
        <dbReference type="SAM" id="MobiDB-lite"/>
    </source>
</evidence>
<dbReference type="Gene3D" id="2.30.30.140">
    <property type="match status" value="1"/>
</dbReference>
<dbReference type="SUPFAM" id="SSF63748">
    <property type="entry name" value="Tudor/PWWP/MBT"/>
    <property type="match status" value="1"/>
</dbReference>
<feature type="region of interest" description="Disordered" evidence="2">
    <location>
        <begin position="225"/>
        <end position="480"/>
    </location>
</feature>
<dbReference type="InterPro" id="IPR035504">
    <property type="entry name" value="MUM1-like_PWWP"/>
</dbReference>
<dbReference type="GO" id="GO:0006281">
    <property type="term" value="P:DNA repair"/>
    <property type="evidence" value="ECO:0000318"/>
    <property type="project" value="GO_Central"/>
</dbReference>
<feature type="compositionally biased region" description="Polar residues" evidence="2">
    <location>
        <begin position="342"/>
        <end position="351"/>
    </location>
</feature>
<reference evidence="6" key="3">
    <citation type="submission" date="2025-09" db="UniProtKB">
        <authorList>
            <consortium name="Ensembl"/>
        </authorList>
    </citation>
    <scope>IDENTIFICATION</scope>
    <source>
        <strain evidence="6">Thoroughbred</strain>
    </source>
</reference>
<dbReference type="InterPro" id="IPR048795">
    <property type="entry name" value="PWP3A_3B_4_C"/>
</dbReference>
<keyword evidence="7" id="KW-1185">Reference proteome</keyword>
<dbReference type="STRING" id="9796.ENSECAP00000020407"/>
<feature type="compositionally biased region" description="Polar residues" evidence="2">
    <location>
        <begin position="460"/>
        <end position="470"/>
    </location>
</feature>
<reference evidence="6 7" key="1">
    <citation type="journal article" date="2009" name="Science">
        <title>Genome sequence, comparative analysis, and population genetics of the domestic horse.</title>
        <authorList>
            <consortium name="Broad Institute Genome Sequencing Platform"/>
            <consortium name="Broad Institute Whole Genome Assembly Team"/>
            <person name="Wade C.M."/>
            <person name="Giulotto E."/>
            <person name="Sigurdsson S."/>
            <person name="Zoli M."/>
            <person name="Gnerre S."/>
            <person name="Imsland F."/>
            <person name="Lear T.L."/>
            <person name="Adelson D.L."/>
            <person name="Bailey E."/>
            <person name="Bellone R.R."/>
            <person name="Bloecker H."/>
            <person name="Distl O."/>
            <person name="Edgar R.C."/>
            <person name="Garber M."/>
            <person name="Leeb T."/>
            <person name="Mauceli E."/>
            <person name="MacLeod J.N."/>
            <person name="Penedo M.C.T."/>
            <person name="Raison J.M."/>
            <person name="Sharpe T."/>
            <person name="Vogel J."/>
            <person name="Andersson L."/>
            <person name="Antczak D.F."/>
            <person name="Biagi T."/>
            <person name="Binns M.M."/>
            <person name="Chowdhary B.P."/>
            <person name="Coleman S.J."/>
            <person name="Della Valle G."/>
            <person name="Fryc S."/>
            <person name="Guerin G."/>
            <person name="Hasegawa T."/>
            <person name="Hill E.W."/>
            <person name="Jurka J."/>
            <person name="Kiialainen A."/>
            <person name="Lindgren G."/>
            <person name="Liu J."/>
            <person name="Magnani E."/>
            <person name="Mickelson J.R."/>
            <person name="Murray J."/>
            <person name="Nergadze S.G."/>
            <person name="Onofrio R."/>
            <person name="Pedroni S."/>
            <person name="Piras M.F."/>
            <person name="Raudsepp T."/>
            <person name="Rocchi M."/>
            <person name="Roeed K.H."/>
            <person name="Ryder O.A."/>
            <person name="Searle S."/>
            <person name="Skow L."/>
            <person name="Swinburne J.E."/>
            <person name="Syvaenen A.C."/>
            <person name="Tozaki T."/>
            <person name="Valberg S.J."/>
            <person name="Vaudin M."/>
            <person name="White J.R."/>
            <person name="Zody M.C."/>
            <person name="Lander E.S."/>
            <person name="Lindblad-Toh K."/>
        </authorList>
    </citation>
    <scope>NUCLEOTIDE SEQUENCE [LARGE SCALE GENOMIC DNA]</scope>
    <source>
        <strain evidence="6 7">Thoroughbred</strain>
    </source>
</reference>
<dbReference type="GO" id="GO:0005634">
    <property type="term" value="C:nucleus"/>
    <property type="evidence" value="ECO:0000318"/>
    <property type="project" value="GO_Central"/>
</dbReference>
<feature type="domain" description="PWWP" evidence="4">
    <location>
        <begin position="645"/>
        <end position="784"/>
    </location>
</feature>
<feature type="region of interest" description="Disordered" evidence="2">
    <location>
        <begin position="619"/>
        <end position="651"/>
    </location>
</feature>